<dbReference type="OrthoDB" id="437078at2759"/>
<evidence type="ECO:0000256" key="4">
    <source>
        <dbReference type="ARBA" id="ARBA00022763"/>
    </source>
</evidence>
<comment type="similarity">
    <text evidence="2 9">Belongs to the CSM3 family.</text>
</comment>
<comment type="function">
    <text evidence="9">Plays an important role in the control of DNA replication and the maintenance of replication fork stability.</text>
</comment>
<evidence type="ECO:0000256" key="8">
    <source>
        <dbReference type="ARBA" id="ARBA00025496"/>
    </source>
</evidence>
<evidence type="ECO:0000313" key="12">
    <source>
        <dbReference type="EMBL" id="PGG96945.1"/>
    </source>
</evidence>
<comment type="function">
    <text evidence="8">Forms a fork protection complex (FPC) with TOF1 and which is required for chromosome segregation during meiosis and DNA damage repair. FPC coordinates leading and lagging strand synthesis and moves with the replication fork. FPC stabilizes replication forks in a configuration that is recognized by replication checkpoint sensors.</text>
</comment>
<evidence type="ECO:0000256" key="5">
    <source>
        <dbReference type="ARBA" id="ARBA00022880"/>
    </source>
</evidence>
<name>A0A2B7WJL0_9EURO</name>
<gene>
    <name evidence="12" type="ORF">GX51_07593</name>
</gene>
<dbReference type="GO" id="GO:0031298">
    <property type="term" value="C:replication fork protection complex"/>
    <property type="evidence" value="ECO:0007669"/>
    <property type="project" value="TreeGrafter"/>
</dbReference>
<evidence type="ECO:0000313" key="13">
    <source>
        <dbReference type="Proteomes" id="UP000224080"/>
    </source>
</evidence>
<feature type="region of interest" description="Disordered" evidence="10">
    <location>
        <begin position="210"/>
        <end position="287"/>
    </location>
</feature>
<dbReference type="AlphaFoldDB" id="A0A2B7WJL0"/>
<comment type="caution">
    <text evidence="12">The sequence shown here is derived from an EMBL/GenBank/DDBJ whole genome shotgun (WGS) entry which is preliminary data.</text>
</comment>
<dbReference type="Pfam" id="PF07962">
    <property type="entry name" value="Swi3"/>
    <property type="match status" value="1"/>
</dbReference>
<dbReference type="GO" id="GO:0000076">
    <property type="term" value="P:DNA replication checkpoint signaling"/>
    <property type="evidence" value="ECO:0007669"/>
    <property type="project" value="UniProtKB-UniRule"/>
</dbReference>
<feature type="compositionally biased region" description="Polar residues" evidence="10">
    <location>
        <begin position="210"/>
        <end position="236"/>
    </location>
</feature>
<keyword evidence="13" id="KW-1185">Reference proteome</keyword>
<sequence length="347" mass="37788">MEARGRSADTGRLPTPGPVDDLLDYDVEPDEILEQTDLNQHNDSSNSTSRRNDEPAVSNGANLGLDEEIKVAPKRRPVAKLDETRLLSPAGIPKLRKNAKTKLKFRGKGHEYSDAMRLLNFYQLWLDDLYPRAKFADGLAMIEKLGHSKRIQIMRKEWIDEGKPRPYAADGDEETNNDATQLPAFNAAAATIDEQQPTENASELFPAATANTAQRDPRTSPIQGNNNAVDSSTENHIPSIFGGGEGGRGEGVEHNNVDSDNGLFVQDDPNDNAHTNMNTPAGDVETSSDDEEVDALLTEHRSIGTPFGLESNPITCTTTAAMTNGSGSRLPPVSAFDDLDAMDDYDI</sequence>
<feature type="compositionally biased region" description="Acidic residues" evidence="10">
    <location>
        <begin position="337"/>
        <end position="347"/>
    </location>
</feature>
<keyword evidence="7 9" id="KW-0131">Cell cycle</keyword>
<dbReference type="GO" id="GO:0031297">
    <property type="term" value="P:replication fork processing"/>
    <property type="evidence" value="ECO:0007669"/>
    <property type="project" value="UniProtKB-UniRule"/>
</dbReference>
<keyword evidence="6 9" id="KW-0539">Nucleus</keyword>
<keyword evidence="4 9" id="KW-0227">DNA damage</keyword>
<evidence type="ECO:0000256" key="7">
    <source>
        <dbReference type="ARBA" id="ARBA00023306"/>
    </source>
</evidence>
<feature type="region of interest" description="Disordered" evidence="10">
    <location>
        <begin position="322"/>
        <end position="347"/>
    </location>
</feature>
<dbReference type="GO" id="GO:0003677">
    <property type="term" value="F:DNA binding"/>
    <property type="evidence" value="ECO:0007669"/>
    <property type="project" value="TreeGrafter"/>
</dbReference>
<dbReference type="Proteomes" id="UP000224080">
    <property type="component" value="Unassembled WGS sequence"/>
</dbReference>
<evidence type="ECO:0000256" key="3">
    <source>
        <dbReference type="ARBA" id="ARBA00011217"/>
    </source>
</evidence>
<accession>A0A2B7WJL0</accession>
<feature type="compositionally biased region" description="Acidic residues" evidence="10">
    <location>
        <begin position="21"/>
        <end position="34"/>
    </location>
</feature>
<proteinExistence type="inferred from homology"/>
<evidence type="ECO:0000256" key="1">
    <source>
        <dbReference type="ARBA" id="ARBA00004123"/>
    </source>
</evidence>
<evidence type="ECO:0000256" key="2">
    <source>
        <dbReference type="ARBA" id="ARBA00006075"/>
    </source>
</evidence>
<comment type="subcellular location">
    <subcellularLocation>
        <location evidence="1 9">Nucleus</location>
    </subcellularLocation>
</comment>
<comment type="subunit">
    <text evidence="3">Component of the fork protection complex (FPC) consisting of TOF1 and CSM3.</text>
</comment>
<dbReference type="InterPro" id="IPR040038">
    <property type="entry name" value="TIPIN/Csm3/Swi3"/>
</dbReference>
<evidence type="ECO:0000256" key="10">
    <source>
        <dbReference type="SAM" id="MobiDB-lite"/>
    </source>
</evidence>
<dbReference type="InterPro" id="IPR012923">
    <property type="entry name" value="Csm3"/>
</dbReference>
<reference evidence="12 13" key="1">
    <citation type="submission" date="2017-10" db="EMBL/GenBank/DDBJ databases">
        <title>Comparative genomics in systemic dimorphic fungi from Ajellomycetaceae.</title>
        <authorList>
            <person name="Munoz J.F."/>
            <person name="Mcewen J.G."/>
            <person name="Clay O.K."/>
            <person name="Cuomo C.A."/>
        </authorList>
    </citation>
    <scope>NUCLEOTIDE SEQUENCE [LARGE SCALE GENOMIC DNA]</scope>
    <source>
        <strain evidence="12 13">UAMH130</strain>
    </source>
</reference>
<dbReference type="STRING" id="2060905.A0A2B7WJL0"/>
<feature type="region of interest" description="Disordered" evidence="10">
    <location>
        <begin position="1"/>
        <end position="66"/>
    </location>
</feature>
<feature type="domain" description="Chromosome segregation in meiosis protein 3" evidence="11">
    <location>
        <begin position="80"/>
        <end position="162"/>
    </location>
</feature>
<evidence type="ECO:0000256" key="9">
    <source>
        <dbReference type="RuleBase" id="RU366049"/>
    </source>
</evidence>
<dbReference type="PANTHER" id="PTHR13220">
    <property type="entry name" value="TIMELESS INTERACTING-RELATED"/>
    <property type="match status" value="1"/>
</dbReference>
<protein>
    <recommendedName>
        <fullName evidence="9">Chromosome segregation in meiosis protein</fullName>
    </recommendedName>
</protein>
<dbReference type="PANTHER" id="PTHR13220:SF11">
    <property type="entry name" value="TIMELESS-INTERACTING PROTEIN"/>
    <property type="match status" value="1"/>
</dbReference>
<evidence type="ECO:0000256" key="6">
    <source>
        <dbReference type="ARBA" id="ARBA00023242"/>
    </source>
</evidence>
<feature type="compositionally biased region" description="Basic and acidic residues" evidence="10">
    <location>
        <begin position="247"/>
        <end position="257"/>
    </location>
</feature>
<keyword evidence="5" id="KW-0236">DNA replication inhibitor</keyword>
<dbReference type="EMBL" id="PDNC01000158">
    <property type="protein sequence ID" value="PGG96945.1"/>
    <property type="molecule type" value="Genomic_DNA"/>
</dbReference>
<organism evidence="12 13">
    <name type="scientific">Blastomyces parvus</name>
    <dbReference type="NCBI Taxonomy" id="2060905"/>
    <lineage>
        <taxon>Eukaryota</taxon>
        <taxon>Fungi</taxon>
        <taxon>Dikarya</taxon>
        <taxon>Ascomycota</taxon>
        <taxon>Pezizomycotina</taxon>
        <taxon>Eurotiomycetes</taxon>
        <taxon>Eurotiomycetidae</taxon>
        <taxon>Onygenales</taxon>
        <taxon>Ajellomycetaceae</taxon>
        <taxon>Blastomyces</taxon>
    </lineage>
</organism>
<dbReference type="GO" id="GO:0043111">
    <property type="term" value="P:replication fork arrest"/>
    <property type="evidence" value="ECO:0007669"/>
    <property type="project" value="TreeGrafter"/>
</dbReference>
<dbReference type="GO" id="GO:0006974">
    <property type="term" value="P:DNA damage response"/>
    <property type="evidence" value="ECO:0007669"/>
    <property type="project" value="UniProtKB-KW"/>
</dbReference>
<evidence type="ECO:0000259" key="11">
    <source>
        <dbReference type="Pfam" id="PF07962"/>
    </source>
</evidence>